<dbReference type="Pfam" id="PF00328">
    <property type="entry name" value="His_Phos_2"/>
    <property type="match status" value="2"/>
</dbReference>
<evidence type="ECO:0000256" key="15">
    <source>
        <dbReference type="RuleBase" id="RU365032"/>
    </source>
</evidence>
<reference evidence="19" key="1">
    <citation type="submission" date="2023-08" db="EMBL/GenBank/DDBJ databases">
        <authorList>
            <person name="Audoor S."/>
            <person name="Bilcke G."/>
        </authorList>
    </citation>
    <scope>NUCLEOTIDE SEQUENCE</scope>
</reference>
<dbReference type="GO" id="GO:0052843">
    <property type="term" value="F:inositol-1-diphosphate-2,3,4,5,6-pentakisphosphate diphosphatase activity"/>
    <property type="evidence" value="ECO:0007669"/>
    <property type="project" value="UniProtKB-ARBA"/>
</dbReference>
<evidence type="ECO:0000259" key="18">
    <source>
        <dbReference type="Pfam" id="PF18086"/>
    </source>
</evidence>
<evidence type="ECO:0000256" key="4">
    <source>
        <dbReference type="ARBA" id="ARBA00012893"/>
    </source>
</evidence>
<dbReference type="GO" id="GO:0005856">
    <property type="term" value="C:cytoskeleton"/>
    <property type="evidence" value="ECO:0007669"/>
    <property type="project" value="UniProtKB-SubCell"/>
</dbReference>
<dbReference type="SUPFAM" id="SSF53254">
    <property type="entry name" value="Phosphoglycerate mutase-like"/>
    <property type="match status" value="1"/>
</dbReference>
<evidence type="ECO:0000256" key="11">
    <source>
        <dbReference type="ARBA" id="ARBA00023212"/>
    </source>
</evidence>
<evidence type="ECO:0000313" key="19">
    <source>
        <dbReference type="EMBL" id="CAJ1936175.1"/>
    </source>
</evidence>
<dbReference type="Gene3D" id="3.30.470.20">
    <property type="entry name" value="ATP-grasp fold, B domain"/>
    <property type="match status" value="1"/>
</dbReference>
<feature type="region of interest" description="Disordered" evidence="16">
    <location>
        <begin position="1"/>
        <end position="23"/>
    </location>
</feature>
<dbReference type="PANTHER" id="PTHR12750:SF9">
    <property type="entry name" value="INOSITOL HEXAKISPHOSPHATE AND DIPHOSPHOINOSITOL-PENTAKISPHOSPHATE KINASE"/>
    <property type="match status" value="1"/>
</dbReference>
<keyword evidence="10 15" id="KW-0067">ATP-binding</keyword>
<dbReference type="PANTHER" id="PTHR12750">
    <property type="entry name" value="DIPHOSPHOINOSITOL PENTAKISPHOSPHATE KINASE"/>
    <property type="match status" value="1"/>
</dbReference>
<dbReference type="FunFam" id="3.40.50.11950:FF:000002">
    <property type="entry name" value="Inositol hexakisphosphate and diphosphoinositol-pentakisphosphate kinase"/>
    <property type="match status" value="1"/>
</dbReference>
<comment type="function">
    <text evidence="15">Bifunctional inositol kinase that acts in concert with the IP6K kinases to synthesize the diphosphate group-containing inositol pyrophosphates diphosphoinositol pentakisphosphate, PP-InsP5, and bis-diphosphoinositol tetrakisphosphate, (PP)2-InsP4. PP-InsP5 and (PP)2-InsP4, also respectively called InsP7 and InsP8, may regulate a variety of cellular processes, including apoptosis, vesicle trafficking, cytoskeletal dynamics, and exocytosis. Phosphorylates inositol hexakisphosphate (InsP6).</text>
</comment>
<feature type="region of interest" description="Disordered" evidence="16">
    <location>
        <begin position="1094"/>
        <end position="1168"/>
    </location>
</feature>
<feature type="domain" description="VIP1 N-terminal" evidence="18">
    <location>
        <begin position="73"/>
        <end position="161"/>
    </location>
</feature>
<dbReference type="InterPro" id="IPR000560">
    <property type="entry name" value="His_Pase_clade-2"/>
</dbReference>
<name>A0AAD2CLE5_9STRA</name>
<dbReference type="FunFam" id="3.30.470.20:FF:000036">
    <property type="entry name" value="Inositol hexakisphosphate and diphosphoinositol-pentakisphosphate kinase"/>
    <property type="match status" value="1"/>
</dbReference>
<evidence type="ECO:0000256" key="10">
    <source>
        <dbReference type="ARBA" id="ARBA00022840"/>
    </source>
</evidence>
<keyword evidence="17" id="KW-1133">Transmembrane helix</keyword>
<dbReference type="GO" id="GO:0033857">
    <property type="term" value="F:5-diphosphoinositol pentakisphosphate 1-kinase activity"/>
    <property type="evidence" value="ECO:0007669"/>
    <property type="project" value="TreeGrafter"/>
</dbReference>
<keyword evidence="17" id="KW-0812">Transmembrane</keyword>
<comment type="caution">
    <text evidence="19">The sequence shown here is derived from an EMBL/GenBank/DDBJ whole genome shotgun (WGS) entry which is preliminary data.</text>
</comment>
<evidence type="ECO:0000256" key="14">
    <source>
        <dbReference type="ARBA" id="ARBA00071668"/>
    </source>
</evidence>
<evidence type="ECO:0000256" key="9">
    <source>
        <dbReference type="ARBA" id="ARBA00022777"/>
    </source>
</evidence>
<keyword evidence="20" id="KW-1185">Reference proteome</keyword>
<comment type="catalytic activity">
    <reaction evidence="12">
        <text>5-diphospho-1D-myo-inositol 1,2,3,4,6-pentakisphosphate + ATP + H(+) = 1,5-bis(diphospho)-1D-myo-inositol 2,3,4,6-tetrakisphosphate + ADP</text>
        <dbReference type="Rhea" id="RHEA:10276"/>
        <dbReference type="ChEBI" id="CHEBI:15378"/>
        <dbReference type="ChEBI" id="CHEBI:30616"/>
        <dbReference type="ChEBI" id="CHEBI:58628"/>
        <dbReference type="ChEBI" id="CHEBI:77983"/>
        <dbReference type="ChEBI" id="CHEBI:456216"/>
        <dbReference type="EC" id="2.7.4.24"/>
    </reaction>
    <physiologicalReaction direction="left-to-right" evidence="12">
        <dbReference type="Rhea" id="RHEA:10277"/>
    </physiologicalReaction>
</comment>
<dbReference type="InterPro" id="IPR033379">
    <property type="entry name" value="Acid_Pase_AS"/>
</dbReference>
<feature type="compositionally biased region" description="Polar residues" evidence="16">
    <location>
        <begin position="1140"/>
        <end position="1157"/>
    </location>
</feature>
<comment type="similarity">
    <text evidence="3 15">Belongs to the histidine acid phosphatase family. VIP1 subfamily.</text>
</comment>
<dbReference type="GO" id="GO:0005829">
    <property type="term" value="C:cytosol"/>
    <property type="evidence" value="ECO:0007669"/>
    <property type="project" value="UniProtKB-SubCell"/>
</dbReference>
<gene>
    <name evidence="19" type="ORF">CYCCA115_LOCUS5060</name>
</gene>
<evidence type="ECO:0000256" key="8">
    <source>
        <dbReference type="ARBA" id="ARBA00022741"/>
    </source>
</evidence>
<protein>
    <recommendedName>
        <fullName evidence="14 15">Inositol hexakisphosphate and diphosphoinositol-pentakisphosphate kinase</fullName>
        <ecNumber evidence="4 15">2.7.4.24</ecNumber>
    </recommendedName>
</protein>
<evidence type="ECO:0000256" key="17">
    <source>
        <dbReference type="SAM" id="Phobius"/>
    </source>
</evidence>
<dbReference type="GO" id="GO:0032958">
    <property type="term" value="P:inositol phosphate biosynthetic process"/>
    <property type="evidence" value="ECO:0007669"/>
    <property type="project" value="TreeGrafter"/>
</dbReference>
<dbReference type="InterPro" id="IPR029033">
    <property type="entry name" value="His_PPase_superfam"/>
</dbReference>
<dbReference type="CDD" id="cd07061">
    <property type="entry name" value="HP_HAP_like"/>
    <property type="match status" value="1"/>
</dbReference>
<accession>A0AAD2CLE5</accession>
<comment type="subcellular location">
    <subcellularLocation>
        <location evidence="1">Cytoplasm</location>
        <location evidence="1">Cytoskeleton</location>
    </subcellularLocation>
    <subcellularLocation>
        <location evidence="2 15">Cytoplasm</location>
        <location evidence="2 15">Cytosol</location>
    </subcellularLocation>
</comment>
<dbReference type="AlphaFoldDB" id="A0AAD2CLE5"/>
<feature type="compositionally biased region" description="Basic and acidic residues" evidence="16">
    <location>
        <begin position="1122"/>
        <end position="1133"/>
    </location>
</feature>
<evidence type="ECO:0000313" key="20">
    <source>
        <dbReference type="Proteomes" id="UP001295423"/>
    </source>
</evidence>
<organism evidence="19 20">
    <name type="scientific">Cylindrotheca closterium</name>
    <dbReference type="NCBI Taxonomy" id="2856"/>
    <lineage>
        <taxon>Eukaryota</taxon>
        <taxon>Sar</taxon>
        <taxon>Stramenopiles</taxon>
        <taxon>Ochrophyta</taxon>
        <taxon>Bacillariophyta</taxon>
        <taxon>Bacillariophyceae</taxon>
        <taxon>Bacillariophycidae</taxon>
        <taxon>Bacillariales</taxon>
        <taxon>Bacillariaceae</taxon>
        <taxon>Cylindrotheca</taxon>
    </lineage>
</organism>
<dbReference type="InterPro" id="IPR040557">
    <property type="entry name" value="VIP1_N"/>
</dbReference>
<dbReference type="Gene3D" id="3.40.50.11950">
    <property type="match status" value="1"/>
</dbReference>
<feature type="compositionally biased region" description="Basic and acidic residues" evidence="16">
    <location>
        <begin position="426"/>
        <end position="438"/>
    </location>
</feature>
<keyword evidence="6" id="KW-0597">Phosphoprotein</keyword>
<evidence type="ECO:0000256" key="5">
    <source>
        <dbReference type="ARBA" id="ARBA00022490"/>
    </source>
</evidence>
<dbReference type="EMBL" id="CAKOGP040000557">
    <property type="protein sequence ID" value="CAJ1936175.1"/>
    <property type="molecule type" value="Genomic_DNA"/>
</dbReference>
<dbReference type="InterPro" id="IPR037446">
    <property type="entry name" value="His_Pase_VIP1"/>
</dbReference>
<feature type="compositionally biased region" description="Polar residues" evidence="16">
    <location>
        <begin position="1099"/>
        <end position="1110"/>
    </location>
</feature>
<keyword evidence="11" id="KW-0206">Cytoskeleton</keyword>
<dbReference type="PROSITE" id="PS00616">
    <property type="entry name" value="HIS_ACID_PHOSPHAT_1"/>
    <property type="match status" value="1"/>
</dbReference>
<feature type="region of interest" description="Disordered" evidence="16">
    <location>
        <begin position="426"/>
        <end position="446"/>
    </location>
</feature>
<dbReference type="Gene3D" id="3.40.50.1240">
    <property type="entry name" value="Phosphoglycerate mutase-like"/>
    <property type="match status" value="1"/>
</dbReference>
<keyword evidence="17" id="KW-0472">Membrane</keyword>
<dbReference type="GO" id="GO:0006020">
    <property type="term" value="P:inositol metabolic process"/>
    <property type="evidence" value="ECO:0007669"/>
    <property type="project" value="TreeGrafter"/>
</dbReference>
<proteinExistence type="inferred from homology"/>
<keyword evidence="7 15" id="KW-0808">Transferase</keyword>
<keyword evidence="9 15" id="KW-0418">Kinase</keyword>
<dbReference type="Proteomes" id="UP001295423">
    <property type="component" value="Unassembled WGS sequence"/>
</dbReference>
<sequence>MNQDRVANEAESNETEKQSEAKGVPRTVTIAPVFTRPTAPVAFNKKRHKKNSLSGVIPIIQAAELSEEYPDRIRLGICAMDKKARSKPMAEILSRLDPILFHVVFFGDEMILNKSIEEWPICDILIAFYSKGYPLAKAKEYFELRKPFILNDLEMQELLMDRRRVYDLLEESGIDVPRHAYVSLDDYVSTGTGDGNGAREREVHEFDDHIEVNGMSIDKPFVEKPVDADDHNIAIYYPSSAGGGCKKLFRKIGNRSSEFYPDINEVRRDGSYIYEAFVETQGTDVKMYTVGPEYGHAEARKSPTVDGKVQRDVDGKEVRFPVILTLTEKEIARRIVLGFGQFVCGFDLLRVQEGHSVVSYVCDVNGWSFVKNSRKYYDDCAQILTEHVLATVRPEINLGFSTVDPLLSNVEEVSFSGLLRRFTDQSKRDVQSPNHRSDTNSVSSAQVAATKLEEGAIPVREIPGHLVSEPASLCTSNASSTDDLTKLAKMNGINSCEKFPGVHKEELRCVIAVVRHGDRTPKQKLKVKMSEQRILQFFHKHCDDPTKDLKVKAKAPMTDFLKTVKSVLSNSRSSDSMDSKTVYKLRHMRDILERWKIAGLNRKLQIKPRQWKEGENGEQTCTELHLILKWGGNLTKLGETQAIHLGQRFRQEMYPDAPGGGILRLHSTFRHDLKIRTSDEGRVMKTAAAFAKGLLELEGEIPPILVSLVHKEKGSLHMLDPSGDKEVKLELDECKERITANLQQDINYREMSPEDRGRMVGPPELTSLHDALAEIGNPRLTLMEIHKTMGYLIEQLEEMLDLMGSGDEMRMEDGEGLKGENEDDVALSGVKLYKGETLLELTERWRFIHKRLYDVETNLFDLSRVPDVHDNVRFDVLHNPHLGLTNTLEKLYELAKCMADAVVPQEYGTTASEKRSVGVKICSSLVEKIRNDLNIARTDNKADMRYMINMDYSADLPINTMGRRIRTRLYFTSESHLHTLLNVLRFAGDGKVVLSKPGVDFVNQTPELCYLTQVVFRLFEDTSRPMEEARRFRVEILFSPGATAPPIHLDESNKGYDKTRLDTAGLVRVERDGLTCKDIEDFFDEVIEENVGHNHAKIDSQSTATPPTTRNDLKPVAKAKKNRVDSIMETKNEEDCDGPSKTNQQVSQNASTAAKSSEGTDDGKGEEDIVPFEMSSKYFWTAIAVGSLCLGAGCLVMAMSLGDRQSGHQRRHSVRRF</sequence>
<evidence type="ECO:0000256" key="3">
    <source>
        <dbReference type="ARBA" id="ARBA00005609"/>
    </source>
</evidence>
<keyword evidence="8 15" id="KW-0547">Nucleotide-binding</keyword>
<evidence type="ECO:0000256" key="1">
    <source>
        <dbReference type="ARBA" id="ARBA00004245"/>
    </source>
</evidence>
<evidence type="ECO:0000256" key="16">
    <source>
        <dbReference type="SAM" id="MobiDB-lite"/>
    </source>
</evidence>
<evidence type="ECO:0000256" key="2">
    <source>
        <dbReference type="ARBA" id="ARBA00004514"/>
    </source>
</evidence>
<comment type="catalytic activity">
    <reaction evidence="13">
        <text>1D-myo-inositol hexakisphosphate + ATP = 1-diphospho-1D-myo-inositol 2,3,4,5,6-pentakisphosphate + ADP</text>
        <dbReference type="Rhea" id="RHEA:37459"/>
        <dbReference type="ChEBI" id="CHEBI:30616"/>
        <dbReference type="ChEBI" id="CHEBI:58130"/>
        <dbReference type="ChEBI" id="CHEBI:74946"/>
        <dbReference type="ChEBI" id="CHEBI:456216"/>
        <dbReference type="EC" id="2.7.4.24"/>
    </reaction>
    <physiologicalReaction direction="left-to-right" evidence="13">
        <dbReference type="Rhea" id="RHEA:37460"/>
    </physiologicalReaction>
</comment>
<evidence type="ECO:0000256" key="6">
    <source>
        <dbReference type="ARBA" id="ARBA00022553"/>
    </source>
</evidence>
<keyword evidence="5 15" id="KW-0963">Cytoplasm</keyword>
<dbReference type="Pfam" id="PF18086">
    <property type="entry name" value="PPIP5K2_N"/>
    <property type="match status" value="1"/>
</dbReference>
<evidence type="ECO:0000256" key="12">
    <source>
        <dbReference type="ARBA" id="ARBA00033696"/>
    </source>
</evidence>
<evidence type="ECO:0000256" key="7">
    <source>
        <dbReference type="ARBA" id="ARBA00022679"/>
    </source>
</evidence>
<dbReference type="GO" id="GO:0052723">
    <property type="term" value="F:inositol hexakisphosphate 1-kinase activity"/>
    <property type="evidence" value="ECO:0007669"/>
    <property type="project" value="UniProtKB-ARBA"/>
</dbReference>
<feature type="transmembrane region" description="Helical" evidence="17">
    <location>
        <begin position="1178"/>
        <end position="1201"/>
    </location>
</feature>
<evidence type="ECO:0000256" key="13">
    <source>
        <dbReference type="ARBA" id="ARBA00034629"/>
    </source>
</evidence>
<dbReference type="GO" id="GO:0005524">
    <property type="term" value="F:ATP binding"/>
    <property type="evidence" value="ECO:0007669"/>
    <property type="project" value="UniProtKB-KW"/>
</dbReference>
<dbReference type="EC" id="2.7.4.24" evidence="4 15"/>